<dbReference type="PANTHER" id="PTHR30204">
    <property type="entry name" value="REDOX-CYCLING DRUG-SENSING TRANSCRIPTIONAL ACTIVATOR SOXR"/>
    <property type="match status" value="1"/>
</dbReference>
<proteinExistence type="predicted"/>
<dbReference type="GO" id="GO:0006979">
    <property type="term" value="P:response to oxidative stress"/>
    <property type="evidence" value="ECO:0007669"/>
    <property type="project" value="InterPro"/>
</dbReference>
<keyword evidence="4" id="KW-0238">DNA-binding</keyword>
<evidence type="ECO:0000256" key="2">
    <source>
        <dbReference type="ARBA" id="ARBA00023004"/>
    </source>
</evidence>
<dbReference type="InterPro" id="IPR010211">
    <property type="entry name" value="Redox-sen_tscrpt-act_SoxR"/>
</dbReference>
<dbReference type="GO" id="GO:0003700">
    <property type="term" value="F:DNA-binding transcription factor activity"/>
    <property type="evidence" value="ECO:0007669"/>
    <property type="project" value="InterPro"/>
</dbReference>
<dbReference type="Proteomes" id="UP000249341">
    <property type="component" value="Unassembled WGS sequence"/>
</dbReference>
<dbReference type="PRINTS" id="PR00040">
    <property type="entry name" value="HTHMERR"/>
</dbReference>
<evidence type="ECO:0000313" key="6">
    <source>
        <dbReference type="EMBL" id="RAK28435.1"/>
    </source>
</evidence>
<evidence type="ECO:0000313" key="7">
    <source>
        <dbReference type="Proteomes" id="UP000249341"/>
    </source>
</evidence>
<dbReference type="PANTHER" id="PTHR30204:SF0">
    <property type="entry name" value="REDOX-SENSITIVE TRANSCRIPTIONAL ACTIVATOR SOXR"/>
    <property type="match status" value="1"/>
</dbReference>
<dbReference type="GO" id="GO:0051537">
    <property type="term" value="F:2 iron, 2 sulfur cluster binding"/>
    <property type="evidence" value="ECO:0007669"/>
    <property type="project" value="UniProtKB-KW"/>
</dbReference>
<dbReference type="InterPro" id="IPR000551">
    <property type="entry name" value="MerR-type_HTH_dom"/>
</dbReference>
<keyword evidence="7" id="KW-1185">Reference proteome</keyword>
<dbReference type="SUPFAM" id="SSF46955">
    <property type="entry name" value="Putative DNA-binding domain"/>
    <property type="match status" value="1"/>
</dbReference>
<evidence type="ECO:0000256" key="1">
    <source>
        <dbReference type="ARBA" id="ARBA00022714"/>
    </source>
</evidence>
<gene>
    <name evidence="6" type="ORF">B0I29_120203</name>
</gene>
<reference evidence="6 7" key="1">
    <citation type="submission" date="2018-06" db="EMBL/GenBank/DDBJ databases">
        <title>Genomic Encyclopedia of Type Strains, Phase III (KMG-III): the genomes of soil and plant-associated and newly described type strains.</title>
        <authorList>
            <person name="Whitman W."/>
        </authorList>
    </citation>
    <scope>NUCLEOTIDE SEQUENCE [LARGE SCALE GENOMIC DNA]</scope>
    <source>
        <strain evidence="6 7">CGMCC 4.7090</strain>
    </source>
</reference>
<keyword evidence="1" id="KW-0001">2Fe-2S</keyword>
<dbReference type="EMBL" id="QLMJ01000020">
    <property type="protein sequence ID" value="RAK28435.1"/>
    <property type="molecule type" value="Genomic_DNA"/>
</dbReference>
<dbReference type="Gene3D" id="1.10.1660.10">
    <property type="match status" value="1"/>
</dbReference>
<keyword evidence="1" id="KW-0479">Metal-binding</keyword>
<dbReference type="AlphaFoldDB" id="A0A327Z1W3"/>
<comment type="caution">
    <text evidence="6">The sequence shown here is derived from an EMBL/GenBank/DDBJ whole genome shotgun (WGS) entry which is preliminary data.</text>
</comment>
<dbReference type="InterPro" id="IPR009061">
    <property type="entry name" value="DNA-bd_dom_put_sf"/>
</dbReference>
<dbReference type="PROSITE" id="PS50937">
    <property type="entry name" value="HTH_MERR_2"/>
    <property type="match status" value="1"/>
</dbReference>
<evidence type="ECO:0000256" key="3">
    <source>
        <dbReference type="ARBA" id="ARBA00023014"/>
    </source>
</evidence>
<name>A0A327Z1W3_9ACTN</name>
<feature type="domain" description="HTH merR-type" evidence="5">
    <location>
        <begin position="11"/>
        <end position="79"/>
    </location>
</feature>
<dbReference type="Pfam" id="PF13411">
    <property type="entry name" value="MerR_1"/>
    <property type="match status" value="1"/>
</dbReference>
<dbReference type="RefSeq" id="WP_311733559.1">
    <property type="nucleotide sequence ID" value="NZ_JACHWI010000002.1"/>
</dbReference>
<sequence length="154" mass="17433">MRMESASPDDRLTLGEVTARTGMPASALRFYESKGLIFAERSGGNQRRYRRHMLRRVSFIQIARRLGIDLAAVAEIFATLPVDRAPTQADWERVSRSWKRELEGRRRFIENLEHQLVGCIGCGCLSMKSCGLLNPDDDLGRRGQGPVRLDEASR</sequence>
<keyword evidence="2" id="KW-0408">Iron</keyword>
<dbReference type="GO" id="GO:0003677">
    <property type="term" value="F:DNA binding"/>
    <property type="evidence" value="ECO:0007669"/>
    <property type="project" value="UniProtKB-KW"/>
</dbReference>
<dbReference type="InterPro" id="IPR047057">
    <property type="entry name" value="MerR_fam"/>
</dbReference>
<keyword evidence="3" id="KW-0411">Iron-sulfur</keyword>
<evidence type="ECO:0000256" key="4">
    <source>
        <dbReference type="ARBA" id="ARBA00023125"/>
    </source>
</evidence>
<dbReference type="SMART" id="SM00422">
    <property type="entry name" value="HTH_MERR"/>
    <property type="match status" value="1"/>
</dbReference>
<protein>
    <submittedName>
        <fullName evidence="6">MerR family redox-sensitive transcriptional activator SoxR</fullName>
    </submittedName>
</protein>
<organism evidence="6 7">
    <name type="scientific">Actinoplanes lutulentus</name>
    <dbReference type="NCBI Taxonomy" id="1287878"/>
    <lineage>
        <taxon>Bacteria</taxon>
        <taxon>Bacillati</taxon>
        <taxon>Actinomycetota</taxon>
        <taxon>Actinomycetes</taxon>
        <taxon>Micromonosporales</taxon>
        <taxon>Micromonosporaceae</taxon>
        <taxon>Actinoplanes</taxon>
    </lineage>
</organism>
<evidence type="ECO:0000259" key="5">
    <source>
        <dbReference type="PROSITE" id="PS50937"/>
    </source>
</evidence>
<dbReference type="NCBIfam" id="TIGR01950">
    <property type="entry name" value="SoxR"/>
    <property type="match status" value="1"/>
</dbReference>
<accession>A0A327Z1W3</accession>